<dbReference type="Proteomes" id="UP000663940">
    <property type="component" value="Chromosome"/>
</dbReference>
<reference evidence="6 8" key="2">
    <citation type="submission" date="2021-03" db="EMBL/GenBank/DDBJ databases">
        <title>Mucilaginibacter strains isolated from gold and copper mining confer multi heavy-metal resistance.</title>
        <authorList>
            <person name="Li Y."/>
        </authorList>
    </citation>
    <scope>NUCLEOTIDE SEQUENCE [LARGE SCALE GENOMIC DNA]</scope>
    <source>
        <strain evidence="6 8">P2-4</strain>
    </source>
</reference>
<proteinExistence type="predicted"/>
<dbReference type="PROSITE" id="PS01124">
    <property type="entry name" value="HTH_ARAC_FAMILY_2"/>
    <property type="match status" value="1"/>
</dbReference>
<protein>
    <submittedName>
        <fullName evidence="5">AraC family transcriptional regulator</fullName>
    </submittedName>
    <submittedName>
        <fullName evidence="6">Helix-turn-helix transcriptional regulator</fullName>
    </submittedName>
</protein>
<reference evidence="5 7" key="1">
    <citation type="submission" date="2019-08" db="EMBL/GenBank/DDBJ databases">
        <title>Comparative genome analysis confer to the adaptation heavy metal polluted environment.</title>
        <authorList>
            <person name="Li Y."/>
        </authorList>
    </citation>
    <scope>NUCLEOTIDE SEQUENCE [LARGE SCALE GENOMIC DNA]</scope>
    <source>
        <strain evidence="5 7">P2</strain>
    </source>
</reference>
<evidence type="ECO:0000313" key="5">
    <source>
        <dbReference type="EMBL" id="QEM02443.1"/>
    </source>
</evidence>
<dbReference type="SUPFAM" id="SSF46689">
    <property type="entry name" value="Homeodomain-like"/>
    <property type="match status" value="1"/>
</dbReference>
<dbReference type="InterPro" id="IPR009057">
    <property type="entry name" value="Homeodomain-like_sf"/>
</dbReference>
<sequence>MEQPGAASRSMIFVSCKREKHYSREMILPWHALVCVLSGEMRIASANQQFVFHTGDIVLLPRNQLGRMNKAPLNGEPFKSISICFPQEALQRYYAALPQVQVAPAPPDVKYFNQHPLLQSLFGSLMPYFEVVDDLLEEIANIKITEAIAVLRAIDKSVDNLLGHFEGPGKIDLADFMEKNYMFNLTAAKFGYLTGRSITTFKRDFKKAFGNTPEKWLTKKRLETAHYQIVEQNRKPSEVYFELGFENLSHFSYAFKKQFGYNPTASKTKRTRFIGGQIKG</sequence>
<evidence type="ECO:0000313" key="8">
    <source>
        <dbReference type="Proteomes" id="UP000663940"/>
    </source>
</evidence>
<dbReference type="InterPro" id="IPR054015">
    <property type="entry name" value="ExsA-like_N"/>
</dbReference>
<evidence type="ECO:0000256" key="3">
    <source>
        <dbReference type="ARBA" id="ARBA00023163"/>
    </source>
</evidence>
<dbReference type="Pfam" id="PF12833">
    <property type="entry name" value="HTH_18"/>
    <property type="match status" value="1"/>
</dbReference>
<organism evidence="5 7">
    <name type="scientific">Mucilaginibacter rubeus</name>
    <dbReference type="NCBI Taxonomy" id="2027860"/>
    <lineage>
        <taxon>Bacteria</taxon>
        <taxon>Pseudomonadati</taxon>
        <taxon>Bacteroidota</taxon>
        <taxon>Sphingobacteriia</taxon>
        <taxon>Sphingobacteriales</taxon>
        <taxon>Sphingobacteriaceae</taxon>
        <taxon>Mucilaginibacter</taxon>
    </lineage>
</organism>
<evidence type="ECO:0000259" key="4">
    <source>
        <dbReference type="PROSITE" id="PS01124"/>
    </source>
</evidence>
<dbReference type="EMBL" id="CP043451">
    <property type="protein sequence ID" value="QEM02443.1"/>
    <property type="molecule type" value="Genomic_DNA"/>
</dbReference>
<accession>A0AAE6JBF4</accession>
<keyword evidence="2" id="KW-0238">DNA-binding</keyword>
<dbReference type="PANTHER" id="PTHR46796">
    <property type="entry name" value="HTH-TYPE TRANSCRIPTIONAL ACTIVATOR RHAS-RELATED"/>
    <property type="match status" value="1"/>
</dbReference>
<gene>
    <name evidence="5" type="ORF">DIU31_002490</name>
    <name evidence="6" type="ORF">J3L21_25250</name>
</gene>
<dbReference type="GO" id="GO:0003700">
    <property type="term" value="F:DNA-binding transcription factor activity"/>
    <property type="evidence" value="ECO:0007669"/>
    <property type="project" value="InterPro"/>
</dbReference>
<evidence type="ECO:0000256" key="2">
    <source>
        <dbReference type="ARBA" id="ARBA00023125"/>
    </source>
</evidence>
<keyword evidence="1" id="KW-0805">Transcription regulation</keyword>
<dbReference type="RefSeq" id="WP_112653811.1">
    <property type="nucleotide sequence ID" value="NZ_CP043451.1"/>
</dbReference>
<dbReference type="EMBL" id="CP071880">
    <property type="protein sequence ID" value="QTE48815.1"/>
    <property type="molecule type" value="Genomic_DNA"/>
</dbReference>
<dbReference type="InterPro" id="IPR018060">
    <property type="entry name" value="HTH_AraC"/>
</dbReference>
<dbReference type="GO" id="GO:0043565">
    <property type="term" value="F:sequence-specific DNA binding"/>
    <property type="evidence" value="ECO:0007669"/>
    <property type="project" value="InterPro"/>
</dbReference>
<dbReference type="AlphaFoldDB" id="A0AAE6JBF4"/>
<evidence type="ECO:0000313" key="6">
    <source>
        <dbReference type="EMBL" id="QTE48815.1"/>
    </source>
</evidence>
<keyword evidence="3" id="KW-0804">Transcription</keyword>
<dbReference type="Pfam" id="PF22200">
    <property type="entry name" value="ExsA_N"/>
    <property type="match status" value="1"/>
</dbReference>
<dbReference type="Gene3D" id="1.10.10.60">
    <property type="entry name" value="Homeodomain-like"/>
    <property type="match status" value="1"/>
</dbReference>
<name>A0AAE6JBF4_9SPHI</name>
<dbReference type="PANTHER" id="PTHR46796:SF6">
    <property type="entry name" value="ARAC SUBFAMILY"/>
    <property type="match status" value="1"/>
</dbReference>
<evidence type="ECO:0000256" key="1">
    <source>
        <dbReference type="ARBA" id="ARBA00023015"/>
    </source>
</evidence>
<dbReference type="Proteomes" id="UP000250557">
    <property type="component" value="Chromosome"/>
</dbReference>
<keyword evidence="8" id="KW-1185">Reference proteome</keyword>
<evidence type="ECO:0000313" key="7">
    <source>
        <dbReference type="Proteomes" id="UP000250557"/>
    </source>
</evidence>
<dbReference type="InterPro" id="IPR050204">
    <property type="entry name" value="AraC_XylS_family_regulators"/>
</dbReference>
<feature type="domain" description="HTH araC/xylS-type" evidence="4">
    <location>
        <begin position="171"/>
        <end position="269"/>
    </location>
</feature>
<dbReference type="SMART" id="SM00342">
    <property type="entry name" value="HTH_ARAC"/>
    <property type="match status" value="1"/>
</dbReference>